<dbReference type="Proteomes" id="UP000735302">
    <property type="component" value="Unassembled WGS sequence"/>
</dbReference>
<dbReference type="AlphaFoldDB" id="A0AAV4BUZ7"/>
<evidence type="ECO:0000313" key="2">
    <source>
        <dbReference type="Proteomes" id="UP000735302"/>
    </source>
</evidence>
<gene>
    <name evidence="1" type="ORF">PoB_004911900</name>
</gene>
<protein>
    <submittedName>
        <fullName evidence="1">Uncharacterized protein</fullName>
    </submittedName>
</protein>
<name>A0AAV4BUZ7_9GAST</name>
<dbReference type="EMBL" id="BLXT01005430">
    <property type="protein sequence ID" value="GFO22614.1"/>
    <property type="molecule type" value="Genomic_DNA"/>
</dbReference>
<proteinExistence type="predicted"/>
<organism evidence="1 2">
    <name type="scientific">Plakobranchus ocellatus</name>
    <dbReference type="NCBI Taxonomy" id="259542"/>
    <lineage>
        <taxon>Eukaryota</taxon>
        <taxon>Metazoa</taxon>
        <taxon>Spiralia</taxon>
        <taxon>Lophotrochozoa</taxon>
        <taxon>Mollusca</taxon>
        <taxon>Gastropoda</taxon>
        <taxon>Heterobranchia</taxon>
        <taxon>Euthyneura</taxon>
        <taxon>Panpulmonata</taxon>
        <taxon>Sacoglossa</taxon>
        <taxon>Placobranchoidea</taxon>
        <taxon>Plakobranchidae</taxon>
        <taxon>Plakobranchus</taxon>
    </lineage>
</organism>
<accession>A0AAV4BUZ7</accession>
<evidence type="ECO:0000313" key="1">
    <source>
        <dbReference type="EMBL" id="GFO22614.1"/>
    </source>
</evidence>
<keyword evidence="2" id="KW-1185">Reference proteome</keyword>
<sequence length="124" mass="13426">MIGENEAKRRFLDIFNFNGVISTGGNFVSLLSANRPTMFLMVSSPQQGDLWLSGPPSGQGTGGGVRTHDRRVPADLRMDSLANVPPMPLLGHWVGEGEVKLLHECPHPNYIPSKCISNVSSSLL</sequence>
<reference evidence="1 2" key="1">
    <citation type="journal article" date="2021" name="Elife">
        <title>Chloroplast acquisition without the gene transfer in kleptoplastic sea slugs, Plakobranchus ocellatus.</title>
        <authorList>
            <person name="Maeda T."/>
            <person name="Takahashi S."/>
            <person name="Yoshida T."/>
            <person name="Shimamura S."/>
            <person name="Takaki Y."/>
            <person name="Nagai Y."/>
            <person name="Toyoda A."/>
            <person name="Suzuki Y."/>
            <person name="Arimoto A."/>
            <person name="Ishii H."/>
            <person name="Satoh N."/>
            <person name="Nishiyama T."/>
            <person name="Hasebe M."/>
            <person name="Maruyama T."/>
            <person name="Minagawa J."/>
            <person name="Obokata J."/>
            <person name="Shigenobu S."/>
        </authorList>
    </citation>
    <scope>NUCLEOTIDE SEQUENCE [LARGE SCALE GENOMIC DNA]</scope>
</reference>
<comment type="caution">
    <text evidence="1">The sequence shown here is derived from an EMBL/GenBank/DDBJ whole genome shotgun (WGS) entry which is preliminary data.</text>
</comment>